<evidence type="ECO:0000256" key="8">
    <source>
        <dbReference type="ARBA" id="ARBA00023136"/>
    </source>
</evidence>
<dbReference type="InterPro" id="IPR053038">
    <property type="entry name" value="RLP_Defense"/>
</dbReference>
<keyword evidence="4 11" id="KW-0812">Transmembrane</keyword>
<dbReference type="FunFam" id="3.80.10.10:FF:000041">
    <property type="entry name" value="LRR receptor-like serine/threonine-protein kinase ERECTA"/>
    <property type="match status" value="1"/>
</dbReference>
<dbReference type="GO" id="GO:0005886">
    <property type="term" value="C:plasma membrane"/>
    <property type="evidence" value="ECO:0007669"/>
    <property type="project" value="UniProtKB-SubCell"/>
</dbReference>
<comment type="caution">
    <text evidence="12">The sequence shown here is derived from an EMBL/GenBank/DDBJ whole genome shotgun (WGS) entry which is preliminary data.</text>
</comment>
<evidence type="ECO:0000256" key="9">
    <source>
        <dbReference type="ARBA" id="ARBA00023180"/>
    </source>
</evidence>
<evidence type="ECO:0000256" key="10">
    <source>
        <dbReference type="SAM" id="MobiDB-lite"/>
    </source>
</evidence>
<protein>
    <submittedName>
        <fullName evidence="12">Uncharacterized protein</fullName>
    </submittedName>
</protein>
<dbReference type="InterPro" id="IPR001611">
    <property type="entry name" value="Leu-rich_rpt"/>
</dbReference>
<keyword evidence="8 11" id="KW-0472">Membrane</keyword>
<evidence type="ECO:0000256" key="11">
    <source>
        <dbReference type="SAM" id="Phobius"/>
    </source>
</evidence>
<dbReference type="PANTHER" id="PTHR48064">
    <property type="entry name" value="OS01G0750400 PROTEIN"/>
    <property type="match status" value="1"/>
</dbReference>
<keyword evidence="3" id="KW-0433">Leucine-rich repeat</keyword>
<feature type="transmembrane region" description="Helical" evidence="11">
    <location>
        <begin position="516"/>
        <end position="532"/>
    </location>
</feature>
<gene>
    <name evidence="12" type="ORF">ZIOFF_034664</name>
</gene>
<dbReference type="PANTHER" id="PTHR48064:SF6">
    <property type="entry name" value="RECEPTOR-LIKE PROTEIN KINASE 2"/>
    <property type="match status" value="1"/>
</dbReference>
<dbReference type="GO" id="GO:0051707">
    <property type="term" value="P:response to other organism"/>
    <property type="evidence" value="ECO:0007669"/>
    <property type="project" value="UniProtKB-ARBA"/>
</dbReference>
<keyword evidence="6" id="KW-0677">Repeat</keyword>
<dbReference type="SMART" id="SM00369">
    <property type="entry name" value="LRR_TYP"/>
    <property type="match status" value="4"/>
</dbReference>
<evidence type="ECO:0000256" key="4">
    <source>
        <dbReference type="ARBA" id="ARBA00022692"/>
    </source>
</evidence>
<dbReference type="Pfam" id="PF13855">
    <property type="entry name" value="LRR_8"/>
    <property type="match status" value="2"/>
</dbReference>
<keyword evidence="13" id="KW-1185">Reference proteome</keyword>
<organism evidence="12 13">
    <name type="scientific">Zingiber officinale</name>
    <name type="common">Ginger</name>
    <name type="synonym">Amomum zingiber</name>
    <dbReference type="NCBI Taxonomy" id="94328"/>
    <lineage>
        <taxon>Eukaryota</taxon>
        <taxon>Viridiplantae</taxon>
        <taxon>Streptophyta</taxon>
        <taxon>Embryophyta</taxon>
        <taxon>Tracheophyta</taxon>
        <taxon>Spermatophyta</taxon>
        <taxon>Magnoliopsida</taxon>
        <taxon>Liliopsida</taxon>
        <taxon>Zingiberales</taxon>
        <taxon>Zingiberaceae</taxon>
        <taxon>Zingiber</taxon>
    </lineage>
</organism>
<dbReference type="AlphaFoldDB" id="A0A8J5LD39"/>
<evidence type="ECO:0000256" key="5">
    <source>
        <dbReference type="ARBA" id="ARBA00022729"/>
    </source>
</evidence>
<keyword evidence="7 11" id="KW-1133">Transmembrane helix</keyword>
<dbReference type="OrthoDB" id="676979at2759"/>
<reference evidence="12 13" key="1">
    <citation type="submission" date="2020-08" db="EMBL/GenBank/DDBJ databases">
        <title>Plant Genome Project.</title>
        <authorList>
            <person name="Zhang R.-G."/>
        </authorList>
    </citation>
    <scope>NUCLEOTIDE SEQUENCE [LARGE SCALE GENOMIC DNA]</scope>
    <source>
        <tissue evidence="12">Rhizome</tissue>
    </source>
</reference>
<evidence type="ECO:0000313" key="13">
    <source>
        <dbReference type="Proteomes" id="UP000734854"/>
    </source>
</evidence>
<keyword evidence="2" id="KW-1003">Cell membrane</keyword>
<dbReference type="FunFam" id="3.80.10.10:FF:000269">
    <property type="entry name" value="Piriformospora indica-insensitive protein 2"/>
    <property type="match status" value="1"/>
</dbReference>
<dbReference type="EMBL" id="JACMSC010000009">
    <property type="protein sequence ID" value="KAG6509271.1"/>
    <property type="molecule type" value="Genomic_DNA"/>
</dbReference>
<name>A0A8J5LD39_ZINOF</name>
<dbReference type="Pfam" id="PF00560">
    <property type="entry name" value="LRR_1"/>
    <property type="match status" value="3"/>
</dbReference>
<dbReference type="InterPro" id="IPR003591">
    <property type="entry name" value="Leu-rich_rpt_typical-subtyp"/>
</dbReference>
<proteinExistence type="predicted"/>
<evidence type="ECO:0000256" key="3">
    <source>
        <dbReference type="ARBA" id="ARBA00022614"/>
    </source>
</evidence>
<dbReference type="FunFam" id="3.80.10.10:FF:000356">
    <property type="entry name" value="LRR receptor-like serine/threonine-protein kinase"/>
    <property type="match status" value="1"/>
</dbReference>
<accession>A0A8J5LD39</accession>
<evidence type="ECO:0000256" key="1">
    <source>
        <dbReference type="ARBA" id="ARBA00004251"/>
    </source>
</evidence>
<keyword evidence="9" id="KW-0325">Glycoprotein</keyword>
<comment type="subcellular location">
    <subcellularLocation>
        <location evidence="1">Cell membrane</location>
        <topology evidence="1">Single-pass type I membrane protein</topology>
    </subcellularLocation>
</comment>
<evidence type="ECO:0000313" key="12">
    <source>
        <dbReference type="EMBL" id="KAG6509271.1"/>
    </source>
</evidence>
<dbReference type="Proteomes" id="UP000734854">
    <property type="component" value="Unassembled WGS sequence"/>
</dbReference>
<evidence type="ECO:0000256" key="2">
    <source>
        <dbReference type="ARBA" id="ARBA00022475"/>
    </source>
</evidence>
<sequence>MEPKAGLERKDFDDGDRFKQAGHFMASLRQGASQLFPAAPPFHEISHSISLIEPIKSLCLSILQSMASACLAKFLACCCCLFVLVQAMDDGAAAAGMQSGELLALFEVMGALLQDPGWAQLHPRPCTDTPWPGVQCEMVLEPPVLQKQDPHLHVTELHIGPDVTSPPCKHSASLSPALLQLPYLKSLSLFGCFLAEDTVPLPPSLFTNASALEQLVIKSNPGLAGTIPPSLGALHGLRVLCLSQNGLHGAIPKELGSLARLEQLDLSYNNLSGSIPVELGGGLSSLTIFDLSWNGLQGEIPPSIGDLWRLQKLDLSYNKISGRIPAVVGRLERLVLLDLSHNSLAGPVPDELSGLRRVQYFLVESNPIGTTIPSFLKTIESLVVLGLSDCGLSGHVPTFLGGLSNLTSLSLDRNKLDGTIPSTALEAIPNLDQLNLSQNLLSGVLSFSEEFVSRLGRRLDVRDNQGVCMNPASHQINTLLPFYLQAPPCPTTASSSSNGTPETGEMMKSNSDGMRSNYGTLIGSCLVVLVAVVHFSNYFFFCSLLEIVLCLSFSGIMR</sequence>
<evidence type="ECO:0000256" key="7">
    <source>
        <dbReference type="ARBA" id="ARBA00022989"/>
    </source>
</evidence>
<evidence type="ECO:0000256" key="6">
    <source>
        <dbReference type="ARBA" id="ARBA00022737"/>
    </source>
</evidence>
<feature type="region of interest" description="Disordered" evidence="10">
    <location>
        <begin position="491"/>
        <end position="510"/>
    </location>
</feature>
<keyword evidence="5" id="KW-0732">Signal</keyword>